<keyword evidence="6 10" id="KW-0460">Magnesium</keyword>
<comment type="cofactor">
    <cofactor evidence="10">
        <name>Mg(2+)</name>
        <dbReference type="ChEBI" id="CHEBI:18420"/>
    </cofactor>
    <text evidence="10">Binds 1 Mg(2+) ion per subunit.</text>
</comment>
<evidence type="ECO:0000256" key="6">
    <source>
        <dbReference type="ARBA" id="ARBA00022842"/>
    </source>
</evidence>
<dbReference type="Gene3D" id="3.90.950.10">
    <property type="match status" value="1"/>
</dbReference>
<evidence type="ECO:0000256" key="9">
    <source>
        <dbReference type="ARBA" id="ARBA00052017"/>
    </source>
</evidence>
<reference evidence="11" key="1">
    <citation type="journal article" date="2014" name="Int. J. Syst. Evol. Microbiol.">
        <title>Complete genome sequence of Corynebacterium casei LMG S-19264T (=DSM 44701T), isolated from a smear-ripened cheese.</title>
        <authorList>
            <consortium name="US DOE Joint Genome Institute (JGI-PGF)"/>
            <person name="Walter F."/>
            <person name="Albersmeier A."/>
            <person name="Kalinowski J."/>
            <person name="Ruckert C."/>
        </authorList>
    </citation>
    <scope>NUCLEOTIDE SEQUENCE</scope>
    <source>
        <strain evidence="11">CGMCC 1.12919</strain>
    </source>
</reference>
<dbReference type="PANTHER" id="PTHR11067">
    <property type="entry name" value="INOSINE TRIPHOSPHATE PYROPHOSPHATASE/HAM1 PROTEIN"/>
    <property type="match status" value="1"/>
</dbReference>
<name>A0A916TYR1_9HYPH</name>
<feature type="binding site" evidence="10">
    <location>
        <begin position="209"/>
        <end position="210"/>
    </location>
    <ligand>
        <name>substrate</name>
    </ligand>
</feature>
<protein>
    <recommendedName>
        <fullName evidence="10">dITP/XTP pyrophosphatase</fullName>
        <ecNumber evidence="10">3.6.1.66</ecNumber>
    </recommendedName>
    <alternativeName>
        <fullName evidence="10">Non-canonical purine NTP pyrophosphatase</fullName>
    </alternativeName>
    <alternativeName>
        <fullName evidence="10">Non-standard purine NTP pyrophosphatase</fullName>
    </alternativeName>
    <alternativeName>
        <fullName evidence="10">Nucleoside-triphosphate diphosphatase</fullName>
    </alternativeName>
    <alternativeName>
        <fullName evidence="10">Nucleoside-triphosphate pyrophosphatase</fullName>
        <shortName evidence="10">NTPase</shortName>
    </alternativeName>
</protein>
<dbReference type="GO" id="GO:0009117">
    <property type="term" value="P:nucleotide metabolic process"/>
    <property type="evidence" value="ECO:0007669"/>
    <property type="project" value="UniProtKB-KW"/>
</dbReference>
<evidence type="ECO:0000256" key="5">
    <source>
        <dbReference type="ARBA" id="ARBA00022801"/>
    </source>
</evidence>
<dbReference type="AlphaFoldDB" id="A0A916TYR1"/>
<feature type="binding site" evidence="10">
    <location>
        <position position="82"/>
    </location>
    <ligand>
        <name>substrate</name>
    </ligand>
</feature>
<evidence type="ECO:0000256" key="3">
    <source>
        <dbReference type="ARBA" id="ARBA00022723"/>
    </source>
</evidence>
<dbReference type="PANTHER" id="PTHR11067:SF9">
    <property type="entry name" value="INOSINE TRIPHOSPHATE PYROPHOSPHATASE"/>
    <property type="match status" value="1"/>
</dbReference>
<evidence type="ECO:0000313" key="11">
    <source>
        <dbReference type="EMBL" id="GGC52286.1"/>
    </source>
</evidence>
<feature type="binding site" evidence="10">
    <location>
        <begin position="167"/>
        <end position="170"/>
    </location>
    <ligand>
        <name>substrate</name>
    </ligand>
</feature>
<dbReference type="InterPro" id="IPR029001">
    <property type="entry name" value="ITPase-like_fam"/>
</dbReference>
<dbReference type="GO" id="GO:0036222">
    <property type="term" value="F:XTP diphosphatase activity"/>
    <property type="evidence" value="ECO:0007669"/>
    <property type="project" value="UniProtKB-UniRule"/>
</dbReference>
<keyword evidence="4 10" id="KW-0547">Nucleotide-binding</keyword>
<dbReference type="GO" id="GO:0036220">
    <property type="term" value="F:ITP diphosphatase activity"/>
    <property type="evidence" value="ECO:0007669"/>
    <property type="project" value="UniProtKB-UniRule"/>
</dbReference>
<dbReference type="CDD" id="cd00515">
    <property type="entry name" value="HAM1"/>
    <property type="match status" value="1"/>
</dbReference>
<dbReference type="GO" id="GO:0035870">
    <property type="term" value="F:dITP diphosphatase activity"/>
    <property type="evidence" value="ECO:0007669"/>
    <property type="project" value="UniProtKB-UniRule"/>
</dbReference>
<dbReference type="RefSeq" id="WP_188607889.1">
    <property type="nucleotide sequence ID" value="NZ_BMGG01000001.1"/>
</dbReference>
<dbReference type="GO" id="GO:0009146">
    <property type="term" value="P:purine nucleoside triphosphate catabolic process"/>
    <property type="evidence" value="ECO:0007669"/>
    <property type="project" value="UniProtKB-UniRule"/>
</dbReference>
<keyword evidence="12" id="KW-1185">Reference proteome</keyword>
<dbReference type="InterPro" id="IPR002637">
    <property type="entry name" value="RdgB/HAM1"/>
</dbReference>
<dbReference type="GO" id="GO:0046872">
    <property type="term" value="F:metal ion binding"/>
    <property type="evidence" value="ECO:0007669"/>
    <property type="project" value="UniProtKB-KW"/>
</dbReference>
<feature type="active site" description="Proton acceptor" evidence="10">
    <location>
        <position position="81"/>
    </location>
</feature>
<feature type="binding site" evidence="10">
    <location>
        <position position="190"/>
    </location>
    <ligand>
        <name>substrate</name>
    </ligand>
</feature>
<dbReference type="EC" id="3.6.1.66" evidence="10"/>
<comment type="function">
    <text evidence="10">Pyrophosphatase that catalyzes the hydrolysis of nucleoside triphosphates to their monophosphate derivatives, with a high preference for the non-canonical purine nucleotides XTP (xanthosine triphosphate), dITP (deoxyinosine triphosphate) and ITP. Seems to function as a house-cleaning enzyme that removes non-canonical purine nucleotides from the nucleotide pool, thus preventing their incorporation into DNA/RNA and avoiding chromosomal lesions.</text>
</comment>
<comment type="catalytic activity">
    <reaction evidence="9 10">
        <text>XTP + H2O = XMP + diphosphate + H(+)</text>
        <dbReference type="Rhea" id="RHEA:28610"/>
        <dbReference type="ChEBI" id="CHEBI:15377"/>
        <dbReference type="ChEBI" id="CHEBI:15378"/>
        <dbReference type="ChEBI" id="CHEBI:33019"/>
        <dbReference type="ChEBI" id="CHEBI:57464"/>
        <dbReference type="ChEBI" id="CHEBI:61314"/>
        <dbReference type="EC" id="3.6.1.66"/>
    </reaction>
</comment>
<dbReference type="GO" id="GO:0017111">
    <property type="term" value="F:ribonucleoside triphosphate phosphatase activity"/>
    <property type="evidence" value="ECO:0007669"/>
    <property type="project" value="InterPro"/>
</dbReference>
<gene>
    <name evidence="11" type="ORF">GCM10010994_09270</name>
</gene>
<reference evidence="11" key="2">
    <citation type="submission" date="2020-09" db="EMBL/GenBank/DDBJ databases">
        <authorList>
            <person name="Sun Q."/>
            <person name="Zhou Y."/>
        </authorList>
    </citation>
    <scope>NUCLEOTIDE SEQUENCE</scope>
    <source>
        <strain evidence="11">CGMCC 1.12919</strain>
    </source>
</reference>
<feature type="binding site" evidence="10">
    <location>
        <begin position="21"/>
        <end position="26"/>
    </location>
    <ligand>
        <name>substrate</name>
    </ligand>
</feature>
<comment type="similarity">
    <text evidence="1 10">Belongs to the HAM1 NTPase family.</text>
</comment>
<comment type="caution">
    <text evidence="11">The sequence shown here is derived from an EMBL/GenBank/DDBJ whole genome shotgun (WGS) entry which is preliminary data.</text>
</comment>
<comment type="catalytic activity">
    <reaction evidence="8 10">
        <text>dITP + H2O = dIMP + diphosphate + H(+)</text>
        <dbReference type="Rhea" id="RHEA:28342"/>
        <dbReference type="ChEBI" id="CHEBI:15377"/>
        <dbReference type="ChEBI" id="CHEBI:15378"/>
        <dbReference type="ChEBI" id="CHEBI:33019"/>
        <dbReference type="ChEBI" id="CHEBI:61194"/>
        <dbReference type="ChEBI" id="CHEBI:61382"/>
        <dbReference type="EC" id="3.6.1.66"/>
    </reaction>
</comment>
<dbReference type="Proteomes" id="UP000637002">
    <property type="component" value="Unassembled WGS sequence"/>
</dbReference>
<evidence type="ECO:0000256" key="4">
    <source>
        <dbReference type="ARBA" id="ARBA00022741"/>
    </source>
</evidence>
<feature type="binding site" evidence="10">
    <location>
        <position position="81"/>
    </location>
    <ligand>
        <name>Mg(2+)</name>
        <dbReference type="ChEBI" id="CHEBI:18420"/>
    </ligand>
</feature>
<keyword evidence="5 10" id="KW-0378">Hydrolase</keyword>
<evidence type="ECO:0000256" key="10">
    <source>
        <dbReference type="HAMAP-Rule" id="MF_01405"/>
    </source>
</evidence>
<keyword evidence="7 10" id="KW-0546">Nucleotide metabolism</keyword>
<keyword evidence="3 10" id="KW-0479">Metal-binding</keyword>
<accession>A0A916TYR1</accession>
<dbReference type="GO" id="GO:0005829">
    <property type="term" value="C:cytosol"/>
    <property type="evidence" value="ECO:0007669"/>
    <property type="project" value="TreeGrafter"/>
</dbReference>
<comment type="catalytic activity">
    <reaction evidence="10">
        <text>ITP + H2O = IMP + diphosphate + H(+)</text>
        <dbReference type="Rhea" id="RHEA:29399"/>
        <dbReference type="ChEBI" id="CHEBI:15377"/>
        <dbReference type="ChEBI" id="CHEBI:15378"/>
        <dbReference type="ChEBI" id="CHEBI:33019"/>
        <dbReference type="ChEBI" id="CHEBI:58053"/>
        <dbReference type="ChEBI" id="CHEBI:61402"/>
        <dbReference type="EC" id="3.6.1.66"/>
    </reaction>
</comment>
<evidence type="ECO:0000256" key="7">
    <source>
        <dbReference type="ARBA" id="ARBA00023080"/>
    </source>
</evidence>
<evidence type="ECO:0000256" key="8">
    <source>
        <dbReference type="ARBA" id="ARBA00051875"/>
    </source>
</evidence>
<evidence type="ECO:0000256" key="1">
    <source>
        <dbReference type="ARBA" id="ARBA00008023"/>
    </source>
</evidence>
<dbReference type="FunFam" id="3.90.950.10:FF:000001">
    <property type="entry name" value="dITP/XTP pyrophosphatase"/>
    <property type="match status" value="1"/>
</dbReference>
<dbReference type="HAMAP" id="MF_01405">
    <property type="entry name" value="Non_canon_purine_NTPase"/>
    <property type="match status" value="1"/>
</dbReference>
<sequence>MAGPSPAPTARRLEGRVVIATHNPGKLREMRDLLGPFGVDAVSAGELGLPEPEETGTTFAENAAIKARAATVSGWPALADDSGICVDALDGAPGIFSARWGGPAKDFAAAMARIDAELSRRGIGRDRARTGHFVSALVVAWPDGEDALFEGRVFGDLVWPPRGGQGFGYDPMFRPEGLAQTFGELSAEAKHGIDWTKAAAGGEPPALSHRARAFVSLARSCLGL</sequence>
<proteinExistence type="inferred from homology"/>
<dbReference type="EMBL" id="BMGG01000001">
    <property type="protein sequence ID" value="GGC52286.1"/>
    <property type="molecule type" value="Genomic_DNA"/>
</dbReference>
<evidence type="ECO:0000256" key="2">
    <source>
        <dbReference type="ARBA" id="ARBA00011738"/>
    </source>
</evidence>
<dbReference type="Pfam" id="PF01725">
    <property type="entry name" value="Ham1p_like"/>
    <property type="match status" value="1"/>
</dbReference>
<evidence type="ECO:0000313" key="12">
    <source>
        <dbReference type="Proteomes" id="UP000637002"/>
    </source>
</evidence>
<feature type="binding site" evidence="10">
    <location>
        <position position="53"/>
    </location>
    <ligand>
        <name>Mg(2+)</name>
        <dbReference type="ChEBI" id="CHEBI:18420"/>
    </ligand>
</feature>
<organism evidence="11 12">
    <name type="scientific">Chelatococcus reniformis</name>
    <dbReference type="NCBI Taxonomy" id="1494448"/>
    <lineage>
        <taxon>Bacteria</taxon>
        <taxon>Pseudomonadati</taxon>
        <taxon>Pseudomonadota</taxon>
        <taxon>Alphaproteobacteria</taxon>
        <taxon>Hyphomicrobiales</taxon>
        <taxon>Chelatococcaceae</taxon>
        <taxon>Chelatococcus</taxon>
    </lineage>
</organism>
<dbReference type="SUPFAM" id="SSF52972">
    <property type="entry name" value="ITPase-like"/>
    <property type="match status" value="1"/>
</dbReference>
<comment type="subunit">
    <text evidence="2 10">Homodimer.</text>
</comment>
<dbReference type="InterPro" id="IPR020922">
    <property type="entry name" value="dITP/XTP_pyrophosphatase"/>
</dbReference>
<dbReference type="GO" id="GO:0000166">
    <property type="term" value="F:nucleotide binding"/>
    <property type="evidence" value="ECO:0007669"/>
    <property type="project" value="UniProtKB-KW"/>
</dbReference>